<evidence type="ECO:0000256" key="4">
    <source>
        <dbReference type="ARBA" id="ARBA00022884"/>
    </source>
</evidence>
<comment type="domain">
    <text evidence="5">The Q motif is unique to and characteristic of the DEAD box family of RNA helicases and controls ATP binding and hydrolysis.</text>
</comment>
<evidence type="ECO:0000256" key="1">
    <source>
        <dbReference type="ARBA" id="ARBA00022741"/>
    </source>
</evidence>
<dbReference type="GO" id="GO:0003724">
    <property type="term" value="F:RNA helicase activity"/>
    <property type="evidence" value="ECO:0007669"/>
    <property type="project" value="UniProtKB-EC"/>
</dbReference>
<feature type="domain" description="Helicase C-terminal" evidence="7">
    <location>
        <begin position="824"/>
        <end position="986"/>
    </location>
</feature>
<proteinExistence type="inferred from homology"/>
<evidence type="ECO:0000313" key="9">
    <source>
        <dbReference type="Proteomes" id="UP000240500"/>
    </source>
</evidence>
<evidence type="ECO:0000256" key="5">
    <source>
        <dbReference type="RuleBase" id="RU365068"/>
    </source>
</evidence>
<comment type="catalytic activity">
    <reaction evidence="5">
        <text>ATP + H2O = ADP + phosphate + H(+)</text>
        <dbReference type="Rhea" id="RHEA:13065"/>
        <dbReference type="ChEBI" id="CHEBI:15377"/>
        <dbReference type="ChEBI" id="CHEBI:15378"/>
        <dbReference type="ChEBI" id="CHEBI:30616"/>
        <dbReference type="ChEBI" id="CHEBI:43474"/>
        <dbReference type="ChEBI" id="CHEBI:456216"/>
        <dbReference type="EC" id="3.6.4.13"/>
    </reaction>
</comment>
<dbReference type="GO" id="GO:0016787">
    <property type="term" value="F:hydrolase activity"/>
    <property type="evidence" value="ECO:0007669"/>
    <property type="project" value="UniProtKB-KW"/>
</dbReference>
<organism evidence="8 9">
    <name type="scientific">Plasmodium reichenowi</name>
    <dbReference type="NCBI Taxonomy" id="5854"/>
    <lineage>
        <taxon>Eukaryota</taxon>
        <taxon>Sar</taxon>
        <taxon>Alveolata</taxon>
        <taxon>Apicomplexa</taxon>
        <taxon>Aconoidasida</taxon>
        <taxon>Haemosporida</taxon>
        <taxon>Plasmodiidae</taxon>
        <taxon>Plasmodium</taxon>
        <taxon>Plasmodium (Laverania)</taxon>
    </lineage>
</organism>
<dbReference type="AlphaFoldDB" id="A0A2P9D5K9"/>
<dbReference type="InterPro" id="IPR014001">
    <property type="entry name" value="Helicase_ATP-bd"/>
</dbReference>
<evidence type="ECO:0000256" key="2">
    <source>
        <dbReference type="ARBA" id="ARBA00022801"/>
    </source>
</evidence>
<dbReference type="Pfam" id="PF00270">
    <property type="entry name" value="DEAD"/>
    <property type="match status" value="1"/>
</dbReference>
<protein>
    <recommendedName>
        <fullName evidence="5">ATP-dependent RNA helicase</fullName>
        <ecNumber evidence="5">3.6.4.13</ecNumber>
    </recommendedName>
</protein>
<dbReference type="GO" id="GO:0003723">
    <property type="term" value="F:RNA binding"/>
    <property type="evidence" value="ECO:0007669"/>
    <property type="project" value="UniProtKB-UniRule"/>
</dbReference>
<dbReference type="Pfam" id="PF00271">
    <property type="entry name" value="Helicase_C"/>
    <property type="match status" value="1"/>
</dbReference>
<dbReference type="VEuPathDB" id="PlasmoDB:PRG01_0413100"/>
<keyword evidence="3 5" id="KW-0067">ATP-binding</keyword>
<dbReference type="FunFam" id="3.40.50.300:FF:003129">
    <property type="entry name" value="DEAD box ATP-dependent RNA helicase"/>
    <property type="match status" value="1"/>
</dbReference>
<evidence type="ECO:0000256" key="3">
    <source>
        <dbReference type="ARBA" id="ARBA00022840"/>
    </source>
</evidence>
<evidence type="ECO:0000259" key="7">
    <source>
        <dbReference type="PROSITE" id="PS51194"/>
    </source>
</evidence>
<feature type="domain" description="Helicase ATP-binding" evidence="6">
    <location>
        <begin position="275"/>
        <end position="464"/>
    </location>
</feature>
<dbReference type="PROSITE" id="PS51192">
    <property type="entry name" value="HELICASE_ATP_BIND_1"/>
    <property type="match status" value="1"/>
</dbReference>
<accession>A0A2P9D5K9</accession>
<keyword evidence="5 8" id="KW-0347">Helicase</keyword>
<comment type="function">
    <text evidence="5">RNA helicase.</text>
</comment>
<keyword evidence="4 5" id="KW-0694">RNA-binding</keyword>
<sequence length="1244" mass="149171">MLCASKIKHDEKSYRNIFSYIFQKIKRKRKENNYVFTKNIINDLLCIRDSIKKDEIEEEEGKKKIIEEKEGTCLINLVNEKNKIIYDNIKDLNKYCIEKFKKYQCDVYISTSSNREYVPYYIYDFFINYPLLKWYITNKTTHKISDSYMNSIRCISSNYNMCGKKKKKKNIYNNFRECKRVYYYIQKNIKRYSMNNLFDNKNNICKYLILKKKRVKGNNLFFNLIKYYKVHKKELLLSCLEHKKLDNINFDSYIKLSLIKNFNVKYLTTVQYITFPLFLKNYDLLISSFKSSGKTLAYMNCLVHKIIIQINNIKKKTNIKDNYVLGLIICPNVILVEQSYGILKKLIMYHPYNIICYNMHGKKYINIQDEIKNLKKIKPHIIITTPAYLINFIKYFKQFSQIFFLCDTLIIDEAHFLLDNNYMKNILIIKNILPKSHQTILLTCIVNNFLKNVAYRFLRLHYIHINLINNCIYDHKELLDPSTNQQYHETNKNIIKNLQNIINNIINHMNKSKYQGIVQNVFKRLINVNLQLYNELNNKHIYPPNNILYCDNIGKLWYPKEANTFFQNVQTQYNLHNDNITLEEIKNNNNNNNNNNMDKNDDTQIYDSSKESNYILPPSEKEMKIKKLKLSNSDYNRYHCSHHNKNDNKYIPTHVLLKQEYLIYESNKLSLILFNIIHNELITNNNINIVIFMPTVKILQFFYVIYKHYIFKGYIFLLYLKLKKIKWKQPQDIKSYLSHHSTYYDKDSVNFTVSSNPYIITNDTTSYQNCNVINSYDHSVNTNHIIKNDEVTIKQNDEVTIKQNDEVTIKRNDEVTIKQNDEVTIKQYDNFTNEHMCNYLLNYIQQCTDEYEELKDISILSLHSKMSLDKKRYTLNCFNGTNLDNEDDEKKKKKKKKKILFATSLLHQGIELNKVNLVIHLGMCKNVDEYILRTNIVTTKYTRGRSLLLLNELEAHYLYILYKNNIPITAINKNYINLVYKNNLLLQHLLNYKYDMGTHEVENINTDIKHKGDKKMNDTNKNIDDQKNIYHENNSSIQIQTFNNYYYKKDENNFFQYNYHNEKDYKNIFFTFNIKHIEWYKYKHLLSSCELMYRSFLGFYCEKNEFLKYEKWQVPSLIKNIIYSFGYLENFYITKCMAARLQIINAPDTFIKFNATSKSVLISSLPTYKSYKSKTNEFKLKKCVNRNSTNINTSNVNNYNKHNTNYDHLKDDDPLNDFNLLKPNDENQNMQTHPLYFTFHKYVS</sequence>
<keyword evidence="2 5" id="KW-0378">Hydrolase</keyword>
<dbReference type="Gene3D" id="3.40.50.300">
    <property type="entry name" value="P-loop containing nucleotide triphosphate hydrolases"/>
    <property type="match status" value="2"/>
</dbReference>
<dbReference type="Proteomes" id="UP000240500">
    <property type="component" value="Chromosome 4"/>
</dbReference>
<reference evidence="8 9" key="1">
    <citation type="submission" date="2016-09" db="EMBL/GenBank/DDBJ databases">
        <authorList>
            <consortium name="Pathogen Informatics"/>
        </authorList>
    </citation>
    <scope>NUCLEOTIDE SEQUENCE [LARGE SCALE GENOMIC DNA]</scope>
</reference>
<dbReference type="PANTHER" id="PTHR24031">
    <property type="entry name" value="RNA HELICASE"/>
    <property type="match status" value="1"/>
</dbReference>
<dbReference type="InterPro" id="IPR001650">
    <property type="entry name" value="Helicase_C-like"/>
</dbReference>
<dbReference type="EC" id="3.6.4.13" evidence="5"/>
<comment type="similarity">
    <text evidence="5">Belongs to the DEAD box helicase family.</text>
</comment>
<dbReference type="SMART" id="SM00487">
    <property type="entry name" value="DEXDc"/>
    <property type="match status" value="1"/>
</dbReference>
<dbReference type="InterPro" id="IPR027417">
    <property type="entry name" value="P-loop_NTPase"/>
</dbReference>
<dbReference type="PROSITE" id="PS51194">
    <property type="entry name" value="HELICASE_CTER"/>
    <property type="match status" value="1"/>
</dbReference>
<dbReference type="EMBL" id="LT969567">
    <property type="protein sequence ID" value="SOV76287.1"/>
    <property type="molecule type" value="Genomic_DNA"/>
</dbReference>
<keyword evidence="1 5" id="KW-0547">Nucleotide-binding</keyword>
<dbReference type="VEuPathDB" id="PlasmoDB:PRCDC_0408800"/>
<evidence type="ECO:0000259" key="6">
    <source>
        <dbReference type="PROSITE" id="PS51192"/>
    </source>
</evidence>
<evidence type="ECO:0000313" key="8">
    <source>
        <dbReference type="EMBL" id="SOV76287.1"/>
    </source>
</evidence>
<dbReference type="InterPro" id="IPR011545">
    <property type="entry name" value="DEAD/DEAH_box_helicase_dom"/>
</dbReference>
<dbReference type="OrthoDB" id="360481at2759"/>
<name>A0A2P9D5K9_PLARE</name>
<dbReference type="GO" id="GO:0005524">
    <property type="term" value="F:ATP binding"/>
    <property type="evidence" value="ECO:0007669"/>
    <property type="project" value="UniProtKB-UniRule"/>
</dbReference>
<dbReference type="SUPFAM" id="SSF52540">
    <property type="entry name" value="P-loop containing nucleoside triphosphate hydrolases"/>
    <property type="match status" value="2"/>
</dbReference>
<gene>
    <name evidence="8" type="ORF">PRG01_0413100</name>
</gene>